<dbReference type="EMBL" id="PFCK01000014">
    <property type="protein sequence ID" value="PIR71819.1"/>
    <property type="molecule type" value="Genomic_DNA"/>
</dbReference>
<gene>
    <name evidence="1" type="ORF">COU43_00390</name>
</gene>
<proteinExistence type="predicted"/>
<accession>A0A2H0TJT4</accession>
<comment type="caution">
    <text evidence="1">The sequence shown here is derived from an EMBL/GenBank/DDBJ whole genome shotgun (WGS) entry which is preliminary data.</text>
</comment>
<dbReference type="Proteomes" id="UP000228909">
    <property type="component" value="Unassembled WGS sequence"/>
</dbReference>
<reference evidence="2" key="1">
    <citation type="submission" date="2017-09" db="EMBL/GenBank/DDBJ databases">
        <title>Depth-based differentiation of microbial function through sediment-hosted aquifers and enrichment of novel symbionts in the deep terrestrial subsurface.</title>
        <authorList>
            <person name="Probst A.J."/>
            <person name="Ladd B."/>
            <person name="Jarett J.K."/>
            <person name="Geller-Mcgrath D.E."/>
            <person name="Sieber C.M.K."/>
            <person name="Emerson J.B."/>
            <person name="Anantharaman K."/>
            <person name="Thomas B.C."/>
            <person name="Malmstrom R."/>
            <person name="Stieglmeier M."/>
            <person name="Klingl A."/>
            <person name="Woyke T."/>
            <person name="Ryan C.M."/>
            <person name="Banfield J.F."/>
        </authorList>
    </citation>
    <scope>NUCLEOTIDE SEQUENCE [LARGE SCALE GENOMIC DNA]</scope>
</reference>
<protein>
    <submittedName>
        <fullName evidence="1">Uncharacterized protein</fullName>
    </submittedName>
</protein>
<dbReference type="AlphaFoldDB" id="A0A2H0TJT4"/>
<name>A0A2H0TJT4_9BACT</name>
<sequence>LHFFFVINQRQNINSAKILKTLIAQNFFYFPRTPFSSRPARAEFLKINFRIFVKKGSDFVQKVPPVRIFQMDNSLAARSAARESQRGGFAAGGRGRQAAAAASPHSLTTCPVVNAKRSTTGVSSFSLAANSFNY</sequence>
<feature type="non-terminal residue" evidence="1">
    <location>
        <position position="1"/>
    </location>
</feature>
<evidence type="ECO:0000313" key="1">
    <source>
        <dbReference type="EMBL" id="PIR71819.1"/>
    </source>
</evidence>
<organism evidence="1 2">
    <name type="scientific">Candidatus Nealsonbacteria bacterium CG10_big_fil_rev_8_21_14_0_10_37_25</name>
    <dbReference type="NCBI Taxonomy" id="1974711"/>
    <lineage>
        <taxon>Bacteria</taxon>
        <taxon>Candidatus Nealsoniibacteriota</taxon>
    </lineage>
</organism>
<evidence type="ECO:0000313" key="2">
    <source>
        <dbReference type="Proteomes" id="UP000228909"/>
    </source>
</evidence>